<dbReference type="AlphaFoldDB" id="A0A3A9VWF0"/>
<dbReference type="SMART" id="SM00701">
    <property type="entry name" value="PGRP"/>
    <property type="match status" value="1"/>
</dbReference>
<evidence type="ECO:0000313" key="6">
    <source>
        <dbReference type="EMBL" id="RKN16791.1"/>
    </source>
</evidence>
<gene>
    <name evidence="6" type="ORF">D7318_25165</name>
    <name evidence="5" type="ORF">D7319_25800</name>
</gene>
<dbReference type="EMBL" id="RBDY01000026">
    <property type="protein sequence ID" value="RKN16791.1"/>
    <property type="molecule type" value="Genomic_DNA"/>
</dbReference>
<protein>
    <submittedName>
        <fullName evidence="5">N-acetylmuramoyl-L-alanine amidase</fullName>
    </submittedName>
</protein>
<feature type="signal peptide" evidence="2">
    <location>
        <begin position="1"/>
        <end position="19"/>
    </location>
</feature>
<dbReference type="PANTHER" id="PTHR11022:SF41">
    <property type="entry name" value="PEPTIDOGLYCAN-RECOGNITION PROTEIN LC-RELATED"/>
    <property type="match status" value="1"/>
</dbReference>
<dbReference type="GO" id="GO:0008270">
    <property type="term" value="F:zinc ion binding"/>
    <property type="evidence" value="ECO:0007669"/>
    <property type="project" value="InterPro"/>
</dbReference>
<dbReference type="CDD" id="cd06583">
    <property type="entry name" value="PGRP"/>
    <property type="match status" value="1"/>
</dbReference>
<dbReference type="Proteomes" id="UP000268652">
    <property type="component" value="Unassembled WGS sequence"/>
</dbReference>
<dbReference type="OrthoDB" id="514320at2"/>
<dbReference type="EMBL" id="RBDX01000028">
    <property type="protein sequence ID" value="RKN05258.1"/>
    <property type="molecule type" value="Genomic_DNA"/>
</dbReference>
<dbReference type="PANTHER" id="PTHR11022">
    <property type="entry name" value="PEPTIDOGLYCAN RECOGNITION PROTEIN"/>
    <property type="match status" value="1"/>
</dbReference>
<dbReference type="InterPro" id="IPR015510">
    <property type="entry name" value="PGRP"/>
</dbReference>
<dbReference type="Proteomes" id="UP000275024">
    <property type="component" value="Unassembled WGS sequence"/>
</dbReference>
<sequence length="224" mass="23216">MLFAGAAGLAAATALPVAAHTAAASQGAQAGQGGQAGQGARVVQPAIDTTAQWGARPPDGTISLVRRRPAALVVHHTVSANTSDFSRAQAHSHARWVQALHQDDNGWVDTGYNFVVSRGGYLTEGRHRSLETLLGGTEFVLGAHTSGANDFAIGISNEGAYHDGAVPPAAQWASLVRLCAYAAAQYAIPATEIYGHKDFGNTLCPGVFHDMLPQLRDEVAAALG</sequence>
<feature type="domain" description="Peptidoglycan recognition protein family" evidence="4">
    <location>
        <begin position="45"/>
        <end position="200"/>
    </location>
</feature>
<dbReference type="InterPro" id="IPR002502">
    <property type="entry name" value="Amidase_domain"/>
</dbReference>
<dbReference type="SMART" id="SM00644">
    <property type="entry name" value="Ami_2"/>
    <property type="match status" value="1"/>
</dbReference>
<dbReference type="Pfam" id="PF01510">
    <property type="entry name" value="Amidase_2"/>
    <property type="match status" value="1"/>
</dbReference>
<organism evidence="5 8">
    <name type="scientific">Streptomyces radicis</name>
    <dbReference type="NCBI Taxonomy" id="1750517"/>
    <lineage>
        <taxon>Bacteria</taxon>
        <taxon>Bacillati</taxon>
        <taxon>Actinomycetota</taxon>
        <taxon>Actinomycetes</taxon>
        <taxon>Kitasatosporales</taxon>
        <taxon>Streptomycetaceae</taxon>
        <taxon>Streptomyces</taxon>
    </lineage>
</organism>
<evidence type="ECO:0000256" key="2">
    <source>
        <dbReference type="SAM" id="SignalP"/>
    </source>
</evidence>
<reference evidence="7 8" key="1">
    <citation type="submission" date="2018-09" db="EMBL/GenBank/DDBJ databases">
        <title>Streptomyces sp. nov. DS1-2, an endophytic actinomycete isolated from roots of Dendrobium scabrilingue.</title>
        <authorList>
            <person name="Kuncharoen N."/>
            <person name="Kudo T."/>
            <person name="Ohkuma M."/>
            <person name="Yuki M."/>
            <person name="Tanasupawat S."/>
        </authorList>
    </citation>
    <scope>NUCLEOTIDE SEQUENCE [LARGE SCALE GENOMIC DNA]</scope>
    <source>
        <strain evidence="5 8">AZ1-7</strain>
        <strain evidence="6 7">DS1-2</strain>
    </source>
</reference>
<dbReference type="GO" id="GO:0009253">
    <property type="term" value="P:peptidoglycan catabolic process"/>
    <property type="evidence" value="ECO:0007669"/>
    <property type="project" value="InterPro"/>
</dbReference>
<comment type="caution">
    <text evidence="5">The sequence shown here is derived from an EMBL/GenBank/DDBJ whole genome shotgun (WGS) entry which is preliminary data.</text>
</comment>
<feature type="domain" description="N-acetylmuramoyl-L-alanine amidase" evidence="3">
    <location>
        <begin position="59"/>
        <end position="206"/>
    </location>
</feature>
<evidence type="ECO:0000259" key="3">
    <source>
        <dbReference type="SMART" id="SM00644"/>
    </source>
</evidence>
<evidence type="ECO:0000313" key="7">
    <source>
        <dbReference type="Proteomes" id="UP000268652"/>
    </source>
</evidence>
<dbReference type="InterPro" id="IPR036505">
    <property type="entry name" value="Amidase/PGRP_sf"/>
</dbReference>
<evidence type="ECO:0000313" key="5">
    <source>
        <dbReference type="EMBL" id="RKN05258.1"/>
    </source>
</evidence>
<comment type="similarity">
    <text evidence="1">Belongs to the N-acetylmuramoyl-L-alanine amidase 2 family.</text>
</comment>
<feature type="chain" id="PRO_5039518134" evidence="2">
    <location>
        <begin position="20"/>
        <end position="224"/>
    </location>
</feature>
<evidence type="ECO:0000256" key="1">
    <source>
        <dbReference type="ARBA" id="ARBA00007553"/>
    </source>
</evidence>
<dbReference type="InterPro" id="IPR006619">
    <property type="entry name" value="PGRP_domain_met/bac"/>
</dbReference>
<dbReference type="SUPFAM" id="SSF55846">
    <property type="entry name" value="N-acetylmuramoyl-L-alanine amidase-like"/>
    <property type="match status" value="1"/>
</dbReference>
<name>A0A3A9VWF0_9ACTN</name>
<accession>A0A3A9VWF0</accession>
<keyword evidence="7" id="KW-1185">Reference proteome</keyword>
<dbReference type="Gene3D" id="3.40.80.10">
    <property type="entry name" value="Peptidoglycan recognition protein-like"/>
    <property type="match status" value="1"/>
</dbReference>
<keyword evidence="2" id="KW-0732">Signal</keyword>
<evidence type="ECO:0000313" key="8">
    <source>
        <dbReference type="Proteomes" id="UP000275024"/>
    </source>
</evidence>
<evidence type="ECO:0000259" key="4">
    <source>
        <dbReference type="SMART" id="SM00701"/>
    </source>
</evidence>
<dbReference type="GO" id="GO:0008745">
    <property type="term" value="F:N-acetylmuramoyl-L-alanine amidase activity"/>
    <property type="evidence" value="ECO:0007669"/>
    <property type="project" value="InterPro"/>
</dbReference>
<proteinExistence type="inferred from homology"/>